<dbReference type="Pfam" id="PF00240">
    <property type="entry name" value="ubiquitin"/>
    <property type="match status" value="1"/>
</dbReference>
<keyword evidence="2" id="KW-1133">Transmembrane helix</keyword>
<dbReference type="InterPro" id="IPR000626">
    <property type="entry name" value="Ubiquitin-like_dom"/>
</dbReference>
<feature type="transmembrane region" description="Helical" evidence="2">
    <location>
        <begin position="246"/>
        <end position="264"/>
    </location>
</feature>
<evidence type="ECO:0000256" key="1">
    <source>
        <dbReference type="SAM" id="MobiDB-lite"/>
    </source>
</evidence>
<dbReference type="SUPFAM" id="SSF54236">
    <property type="entry name" value="Ubiquitin-like"/>
    <property type="match status" value="1"/>
</dbReference>
<feature type="region of interest" description="Disordered" evidence="1">
    <location>
        <begin position="1"/>
        <end position="39"/>
    </location>
</feature>
<organism evidence="4 5">
    <name type="scientific">Polysphondylium violaceum</name>
    <dbReference type="NCBI Taxonomy" id="133409"/>
    <lineage>
        <taxon>Eukaryota</taxon>
        <taxon>Amoebozoa</taxon>
        <taxon>Evosea</taxon>
        <taxon>Eumycetozoa</taxon>
        <taxon>Dictyostelia</taxon>
        <taxon>Dictyosteliales</taxon>
        <taxon>Dictyosteliaceae</taxon>
        <taxon>Polysphondylium</taxon>
    </lineage>
</organism>
<feature type="compositionally biased region" description="Low complexity" evidence="1">
    <location>
        <begin position="125"/>
        <end position="141"/>
    </location>
</feature>
<accession>A0A8J4PUA0</accession>
<evidence type="ECO:0000259" key="3">
    <source>
        <dbReference type="PROSITE" id="PS50053"/>
    </source>
</evidence>
<protein>
    <recommendedName>
        <fullName evidence="3">Ubiquitin-like domain-containing protein</fullName>
    </recommendedName>
</protein>
<dbReference type="Proteomes" id="UP000695562">
    <property type="component" value="Unassembled WGS sequence"/>
</dbReference>
<gene>
    <name evidence="4" type="ORF">CYY_004669</name>
</gene>
<proteinExistence type="predicted"/>
<keyword evidence="5" id="KW-1185">Reference proteome</keyword>
<keyword evidence="2" id="KW-0472">Membrane</keyword>
<reference evidence="4" key="1">
    <citation type="submission" date="2020-01" db="EMBL/GenBank/DDBJ databases">
        <title>Development of genomics and gene disruption for Polysphondylium violaceum indicates a role for the polyketide synthase stlB in stalk morphogenesis.</title>
        <authorList>
            <person name="Narita B."/>
            <person name="Kawabe Y."/>
            <person name="Kin K."/>
            <person name="Saito T."/>
            <person name="Gibbs R."/>
            <person name="Kuspa A."/>
            <person name="Muzny D."/>
            <person name="Queller D."/>
            <person name="Richards S."/>
            <person name="Strassman J."/>
            <person name="Sucgang R."/>
            <person name="Worley K."/>
            <person name="Schaap P."/>
        </authorList>
    </citation>
    <scope>NUCLEOTIDE SEQUENCE</scope>
    <source>
        <strain evidence="4">QSvi11</strain>
    </source>
</reference>
<dbReference type="Gene3D" id="3.10.20.90">
    <property type="entry name" value="Phosphatidylinositol 3-kinase Catalytic Subunit, Chain A, domain 1"/>
    <property type="match status" value="1"/>
</dbReference>
<dbReference type="Pfam" id="PF13373">
    <property type="entry name" value="Dsc3_C"/>
    <property type="match status" value="1"/>
</dbReference>
<feature type="compositionally biased region" description="Low complexity" evidence="1">
    <location>
        <begin position="22"/>
        <end position="33"/>
    </location>
</feature>
<feature type="region of interest" description="Disordered" evidence="1">
    <location>
        <begin position="123"/>
        <end position="153"/>
    </location>
</feature>
<evidence type="ECO:0000313" key="5">
    <source>
        <dbReference type="Proteomes" id="UP000695562"/>
    </source>
</evidence>
<dbReference type="InterPro" id="IPR025390">
    <property type="entry name" value="Dsc3_C"/>
</dbReference>
<dbReference type="AlphaFoldDB" id="A0A8J4PUA0"/>
<dbReference type="InterPro" id="IPR029071">
    <property type="entry name" value="Ubiquitin-like_domsf"/>
</dbReference>
<name>A0A8J4PUA0_9MYCE</name>
<keyword evidence="2" id="KW-0812">Transmembrane</keyword>
<dbReference type="OrthoDB" id="267397at2759"/>
<evidence type="ECO:0000313" key="4">
    <source>
        <dbReference type="EMBL" id="KAF2074018.1"/>
    </source>
</evidence>
<evidence type="ECO:0000256" key="2">
    <source>
        <dbReference type="SAM" id="Phobius"/>
    </source>
</evidence>
<dbReference type="SMART" id="SM00213">
    <property type="entry name" value="UBQ"/>
    <property type="match status" value="1"/>
</dbReference>
<sequence>MKSTHYKKIDSEDTESPTYEKNNGSSINSNSNSNKEDDYNSNEVVVKIKNGEDPVFTLTMKQEDTVQKLKHSILAHKKLEFDYHVRMILNGRMLQDHLTVSQSKILNNSVIICMITDPLPTISKPTTAVIPPPTTTNTSTSIPPPSTDPDPESLNQQAILEILREEGREDLWQNSIQQQQQQQQQNEQQQNEHQFYNNTNNGFEMIPVAAARDSIELLVGMIFGFVFGPLALFWVAREYIPRNTKLGIFMGIVFGLLLSIIKLTRANNMILG</sequence>
<dbReference type="EMBL" id="AJWJ01000169">
    <property type="protein sequence ID" value="KAF2074018.1"/>
    <property type="molecule type" value="Genomic_DNA"/>
</dbReference>
<dbReference type="CDD" id="cd17039">
    <property type="entry name" value="Ubl_ubiquitin_like"/>
    <property type="match status" value="1"/>
</dbReference>
<feature type="transmembrane region" description="Helical" evidence="2">
    <location>
        <begin position="215"/>
        <end position="234"/>
    </location>
</feature>
<dbReference type="PROSITE" id="PS50053">
    <property type="entry name" value="UBIQUITIN_2"/>
    <property type="match status" value="1"/>
</dbReference>
<comment type="caution">
    <text evidence="4">The sequence shown here is derived from an EMBL/GenBank/DDBJ whole genome shotgun (WGS) entry which is preliminary data.</text>
</comment>
<feature type="domain" description="Ubiquitin-like" evidence="3">
    <location>
        <begin position="42"/>
        <end position="116"/>
    </location>
</feature>